<evidence type="ECO:0000313" key="2">
    <source>
        <dbReference type="EMBL" id="GMR43889.1"/>
    </source>
</evidence>
<accession>A0AAN4ZR55</accession>
<feature type="region of interest" description="Disordered" evidence="1">
    <location>
        <begin position="30"/>
        <end position="81"/>
    </location>
</feature>
<keyword evidence="3" id="KW-1185">Reference proteome</keyword>
<protein>
    <submittedName>
        <fullName evidence="2">Uncharacterized protein</fullName>
    </submittedName>
</protein>
<sequence>RKLPSTPATTMLVYSPLHKMSSAEDMAAQFEQDGGPDHFGGAKRNKNERVENKRDHPEGDTRKIINNAHNGEQKRKEERKD</sequence>
<reference evidence="3" key="1">
    <citation type="submission" date="2022-10" db="EMBL/GenBank/DDBJ databases">
        <title>Genome assembly of Pristionchus species.</title>
        <authorList>
            <person name="Yoshida K."/>
            <person name="Sommer R.J."/>
        </authorList>
    </citation>
    <scope>NUCLEOTIDE SEQUENCE [LARGE SCALE GENOMIC DNA]</scope>
    <source>
        <strain evidence="3">RS5460</strain>
    </source>
</reference>
<dbReference type="InterPro" id="IPR018792">
    <property type="entry name" value="NUPR1-like"/>
</dbReference>
<feature type="compositionally biased region" description="Basic and acidic residues" evidence="1">
    <location>
        <begin position="45"/>
        <end position="63"/>
    </location>
</feature>
<comment type="caution">
    <text evidence="2">The sequence shown here is derived from an EMBL/GenBank/DDBJ whole genome shotgun (WGS) entry which is preliminary data.</text>
</comment>
<proteinExistence type="predicted"/>
<evidence type="ECO:0000256" key="1">
    <source>
        <dbReference type="SAM" id="MobiDB-lite"/>
    </source>
</evidence>
<organism evidence="2 3">
    <name type="scientific">Pristionchus mayeri</name>
    <dbReference type="NCBI Taxonomy" id="1317129"/>
    <lineage>
        <taxon>Eukaryota</taxon>
        <taxon>Metazoa</taxon>
        <taxon>Ecdysozoa</taxon>
        <taxon>Nematoda</taxon>
        <taxon>Chromadorea</taxon>
        <taxon>Rhabditida</taxon>
        <taxon>Rhabditina</taxon>
        <taxon>Diplogasteromorpha</taxon>
        <taxon>Diplogasteroidea</taxon>
        <taxon>Neodiplogasteridae</taxon>
        <taxon>Pristionchus</taxon>
    </lineage>
</organism>
<dbReference type="Pfam" id="PF10195">
    <property type="entry name" value="Phospho_p8"/>
    <property type="match status" value="1"/>
</dbReference>
<evidence type="ECO:0000313" key="3">
    <source>
        <dbReference type="Proteomes" id="UP001328107"/>
    </source>
</evidence>
<feature type="compositionally biased region" description="Basic and acidic residues" evidence="1">
    <location>
        <begin position="71"/>
        <end position="81"/>
    </location>
</feature>
<gene>
    <name evidence="2" type="ORF">PMAYCL1PPCAC_14084</name>
</gene>
<feature type="non-terminal residue" evidence="2">
    <location>
        <position position="1"/>
    </location>
</feature>
<dbReference type="EMBL" id="BTRK01000003">
    <property type="protein sequence ID" value="GMR43889.1"/>
    <property type="molecule type" value="Genomic_DNA"/>
</dbReference>
<dbReference type="AlphaFoldDB" id="A0AAN4ZR55"/>
<dbReference type="Proteomes" id="UP001328107">
    <property type="component" value="Unassembled WGS sequence"/>
</dbReference>
<name>A0AAN4ZR55_9BILA</name>